<dbReference type="OrthoDB" id="413653at2759"/>
<sequence>MTWIKPSFLWMAYRSGYASKTGQERVLAIEITREGFEWALRHACLSHTPKDASEEEVRARSEKMRKSPVRVQWDPERDLWGRPLGWRSLQVGLKGEAVERYVEQWIVGIRDVTELMHDVKERVDRGDVQGANALLPMEDAYGLPEDIGGEIGMNG</sequence>
<name>A0A1L9TEV7_9EURO</name>
<dbReference type="EMBL" id="KV878587">
    <property type="protein sequence ID" value="OJJ57952.1"/>
    <property type="molecule type" value="Genomic_DNA"/>
</dbReference>
<dbReference type="STRING" id="1036612.A0A1L9TEV7"/>
<dbReference type="Pfam" id="PF14124">
    <property type="entry name" value="DUF4291"/>
    <property type="match status" value="1"/>
</dbReference>
<dbReference type="GeneID" id="63763203"/>
<dbReference type="RefSeq" id="XP_040701758.1">
    <property type="nucleotide sequence ID" value="XM_040847130.1"/>
</dbReference>
<organism evidence="1 2">
    <name type="scientific">Aspergillus sydowii CBS 593.65</name>
    <dbReference type="NCBI Taxonomy" id="1036612"/>
    <lineage>
        <taxon>Eukaryota</taxon>
        <taxon>Fungi</taxon>
        <taxon>Dikarya</taxon>
        <taxon>Ascomycota</taxon>
        <taxon>Pezizomycotina</taxon>
        <taxon>Eurotiomycetes</taxon>
        <taxon>Eurotiomycetidae</taxon>
        <taxon>Eurotiales</taxon>
        <taxon>Aspergillaceae</taxon>
        <taxon>Aspergillus</taxon>
        <taxon>Aspergillus subgen. Nidulantes</taxon>
    </lineage>
</organism>
<gene>
    <name evidence="1" type="ORF">ASPSYDRAFT_45924</name>
</gene>
<evidence type="ECO:0008006" key="3">
    <source>
        <dbReference type="Google" id="ProtNLM"/>
    </source>
</evidence>
<dbReference type="PANTHER" id="PTHR38567">
    <property type="entry name" value="DUF4291 DOMAIN-CONTAINING PROTEIN"/>
    <property type="match status" value="1"/>
</dbReference>
<keyword evidence="2" id="KW-1185">Reference proteome</keyword>
<dbReference type="InterPro" id="IPR025633">
    <property type="entry name" value="DUF4291"/>
</dbReference>
<dbReference type="AlphaFoldDB" id="A0A1L9TEV7"/>
<dbReference type="VEuPathDB" id="FungiDB:ASPSYDRAFT_45924"/>
<accession>A0A1L9TEV7</accession>
<proteinExistence type="predicted"/>
<dbReference type="Proteomes" id="UP000184356">
    <property type="component" value="Unassembled WGS sequence"/>
</dbReference>
<dbReference type="PANTHER" id="PTHR38567:SF1">
    <property type="entry name" value="DUF4291 DOMAIN-CONTAINING PROTEIN"/>
    <property type="match status" value="1"/>
</dbReference>
<evidence type="ECO:0000313" key="1">
    <source>
        <dbReference type="EMBL" id="OJJ57952.1"/>
    </source>
</evidence>
<reference evidence="2" key="1">
    <citation type="journal article" date="2017" name="Genome Biol.">
        <title>Comparative genomics reveals high biological diversity and specific adaptations in the industrially and medically important fungal genus Aspergillus.</title>
        <authorList>
            <person name="de Vries R.P."/>
            <person name="Riley R."/>
            <person name="Wiebenga A."/>
            <person name="Aguilar-Osorio G."/>
            <person name="Amillis S."/>
            <person name="Uchima C.A."/>
            <person name="Anderluh G."/>
            <person name="Asadollahi M."/>
            <person name="Askin M."/>
            <person name="Barry K."/>
            <person name="Battaglia E."/>
            <person name="Bayram O."/>
            <person name="Benocci T."/>
            <person name="Braus-Stromeyer S.A."/>
            <person name="Caldana C."/>
            <person name="Canovas D."/>
            <person name="Cerqueira G.C."/>
            <person name="Chen F."/>
            <person name="Chen W."/>
            <person name="Choi C."/>
            <person name="Clum A."/>
            <person name="Dos Santos R.A."/>
            <person name="Damasio A.R."/>
            <person name="Diallinas G."/>
            <person name="Emri T."/>
            <person name="Fekete E."/>
            <person name="Flipphi M."/>
            <person name="Freyberg S."/>
            <person name="Gallo A."/>
            <person name="Gournas C."/>
            <person name="Habgood R."/>
            <person name="Hainaut M."/>
            <person name="Harispe M.L."/>
            <person name="Henrissat B."/>
            <person name="Hilden K.S."/>
            <person name="Hope R."/>
            <person name="Hossain A."/>
            <person name="Karabika E."/>
            <person name="Karaffa L."/>
            <person name="Karanyi Z."/>
            <person name="Krasevec N."/>
            <person name="Kuo A."/>
            <person name="Kusch H."/>
            <person name="LaButti K."/>
            <person name="Lagendijk E.L."/>
            <person name="Lapidus A."/>
            <person name="Levasseur A."/>
            <person name="Lindquist E."/>
            <person name="Lipzen A."/>
            <person name="Logrieco A.F."/>
            <person name="MacCabe A."/>
            <person name="Maekelae M.R."/>
            <person name="Malavazi I."/>
            <person name="Melin P."/>
            <person name="Meyer V."/>
            <person name="Mielnichuk N."/>
            <person name="Miskei M."/>
            <person name="Molnar A.P."/>
            <person name="Mule G."/>
            <person name="Ngan C.Y."/>
            <person name="Orejas M."/>
            <person name="Orosz E."/>
            <person name="Ouedraogo J.P."/>
            <person name="Overkamp K.M."/>
            <person name="Park H.-S."/>
            <person name="Perrone G."/>
            <person name="Piumi F."/>
            <person name="Punt P.J."/>
            <person name="Ram A.F."/>
            <person name="Ramon A."/>
            <person name="Rauscher S."/>
            <person name="Record E."/>
            <person name="Riano-Pachon D.M."/>
            <person name="Robert V."/>
            <person name="Roehrig J."/>
            <person name="Ruller R."/>
            <person name="Salamov A."/>
            <person name="Salih N.S."/>
            <person name="Samson R.A."/>
            <person name="Sandor E."/>
            <person name="Sanguinetti M."/>
            <person name="Schuetze T."/>
            <person name="Sepcic K."/>
            <person name="Shelest E."/>
            <person name="Sherlock G."/>
            <person name="Sophianopoulou V."/>
            <person name="Squina F.M."/>
            <person name="Sun H."/>
            <person name="Susca A."/>
            <person name="Todd R.B."/>
            <person name="Tsang A."/>
            <person name="Unkles S.E."/>
            <person name="van de Wiele N."/>
            <person name="van Rossen-Uffink D."/>
            <person name="Oliveira J.V."/>
            <person name="Vesth T.C."/>
            <person name="Visser J."/>
            <person name="Yu J.-H."/>
            <person name="Zhou M."/>
            <person name="Andersen M.R."/>
            <person name="Archer D.B."/>
            <person name="Baker S.E."/>
            <person name="Benoit I."/>
            <person name="Brakhage A.A."/>
            <person name="Braus G.H."/>
            <person name="Fischer R."/>
            <person name="Frisvad J.C."/>
            <person name="Goldman G.H."/>
            <person name="Houbraken J."/>
            <person name="Oakley B."/>
            <person name="Pocsi I."/>
            <person name="Scazzocchio C."/>
            <person name="Seiboth B."/>
            <person name="vanKuyk P.A."/>
            <person name="Wortman J."/>
            <person name="Dyer P.S."/>
            <person name="Grigoriev I.V."/>
        </authorList>
    </citation>
    <scope>NUCLEOTIDE SEQUENCE [LARGE SCALE GENOMIC DNA]</scope>
    <source>
        <strain evidence="2">CBS 593.65</strain>
    </source>
</reference>
<protein>
    <recommendedName>
        <fullName evidence="3">DUF4291 domain-containing protein</fullName>
    </recommendedName>
</protein>
<evidence type="ECO:0000313" key="2">
    <source>
        <dbReference type="Proteomes" id="UP000184356"/>
    </source>
</evidence>